<evidence type="ECO:0000313" key="16">
    <source>
        <dbReference type="Proteomes" id="UP001342314"/>
    </source>
</evidence>
<dbReference type="PANTHER" id="PTHR18934">
    <property type="entry name" value="ATP-DEPENDENT RNA HELICASE"/>
    <property type="match status" value="1"/>
</dbReference>
<dbReference type="GO" id="GO:0008380">
    <property type="term" value="P:RNA splicing"/>
    <property type="evidence" value="ECO:0007669"/>
    <property type="project" value="UniProtKB-KW"/>
</dbReference>
<dbReference type="InterPro" id="IPR011545">
    <property type="entry name" value="DEAD/DEAH_box_helicase_dom"/>
</dbReference>
<dbReference type="AlphaFoldDB" id="A0AAV5GTS4"/>
<dbReference type="Pfam" id="PF21010">
    <property type="entry name" value="HA2_C"/>
    <property type="match status" value="1"/>
</dbReference>
<dbReference type="GO" id="GO:0005524">
    <property type="term" value="F:ATP binding"/>
    <property type="evidence" value="ECO:0007669"/>
    <property type="project" value="UniProtKB-KW"/>
</dbReference>
<evidence type="ECO:0000256" key="6">
    <source>
        <dbReference type="ARBA" id="ARBA00022806"/>
    </source>
</evidence>
<dbReference type="Gene3D" id="1.20.120.1080">
    <property type="match status" value="1"/>
</dbReference>
<name>A0AAV5GTS4_9BASI</name>
<dbReference type="Pfam" id="PF00271">
    <property type="entry name" value="Helicase_C"/>
    <property type="match status" value="1"/>
</dbReference>
<evidence type="ECO:0000256" key="11">
    <source>
        <dbReference type="SAM" id="Coils"/>
    </source>
</evidence>
<evidence type="ECO:0000256" key="10">
    <source>
        <dbReference type="ARBA" id="ARBA00047984"/>
    </source>
</evidence>
<dbReference type="GO" id="GO:0003724">
    <property type="term" value="F:RNA helicase activity"/>
    <property type="evidence" value="ECO:0007669"/>
    <property type="project" value="UniProtKB-EC"/>
</dbReference>
<dbReference type="Pfam" id="PF00270">
    <property type="entry name" value="DEAD"/>
    <property type="match status" value="1"/>
</dbReference>
<reference evidence="15 16" key="1">
    <citation type="submission" date="2021-12" db="EMBL/GenBank/DDBJ databases">
        <title>High titer production of polyol ester of fatty acids by Rhodotorula paludigena BS15 towards product separation-free biomass refinery.</title>
        <authorList>
            <person name="Mano J."/>
            <person name="Ono H."/>
            <person name="Tanaka T."/>
            <person name="Naito K."/>
            <person name="Sushida H."/>
            <person name="Ike M."/>
            <person name="Tokuyasu K."/>
            <person name="Kitaoka M."/>
        </authorList>
    </citation>
    <scope>NUCLEOTIDE SEQUENCE [LARGE SCALE GENOMIC DNA]</scope>
    <source>
        <strain evidence="15 16">BS15</strain>
    </source>
</reference>
<dbReference type="InterPro" id="IPR048333">
    <property type="entry name" value="HA2_WH"/>
</dbReference>
<dbReference type="PROSITE" id="PS00690">
    <property type="entry name" value="DEAH_ATP_HELICASE"/>
    <property type="match status" value="1"/>
</dbReference>
<feature type="compositionally biased region" description="Basic and acidic residues" evidence="12">
    <location>
        <begin position="116"/>
        <end position="132"/>
    </location>
</feature>
<dbReference type="FunFam" id="1.20.120.1080:FF:000001">
    <property type="entry name" value="Pre-mRNA-splicing factor ATP-dependent RNA helicase"/>
    <property type="match status" value="1"/>
</dbReference>
<evidence type="ECO:0000256" key="4">
    <source>
        <dbReference type="ARBA" id="ARBA00022741"/>
    </source>
</evidence>
<evidence type="ECO:0000256" key="5">
    <source>
        <dbReference type="ARBA" id="ARBA00022801"/>
    </source>
</evidence>
<dbReference type="InterPro" id="IPR027417">
    <property type="entry name" value="P-loop_NTPase"/>
</dbReference>
<dbReference type="InterPro" id="IPR011709">
    <property type="entry name" value="DEAD-box_helicase_OB_fold"/>
</dbReference>
<dbReference type="InterPro" id="IPR007502">
    <property type="entry name" value="Helicase-assoc_dom"/>
</dbReference>
<dbReference type="FunFam" id="3.40.50.300:FF:000726">
    <property type="entry name" value="Pre-mRNA-splicing factor ATP-dependent RNA helicase"/>
    <property type="match status" value="1"/>
</dbReference>
<keyword evidence="11" id="KW-0175">Coiled coil</keyword>
<sequence>MSSALETWVSDNLLVLLGASDSLTVQYFVTLAKSAPDPQALAATLATNGLPPSPHATRFARDLFARVPRPARTRSDADTRRKAEREKQQLKGQKFSLVLDDDADTPAYSAAAPSSSKRDKPRDRDRDRDRKGTARRRPPPSSAGAEGAWGSEDEDERAIKRRREDERTASLSLSAARKHAGDDAPPQGDEAREEEDEDPAVRAERERLRDLAERDAFAARMREKDKDRTKRLVGERASAADSERARLAEEEDPQAEMRALRGRARQAYLGKREQQQLDLLRIEIADWERDFRGVRLTRREEDELRRKKELLRLAEERLAIDDGVEHYQMPDEYFTEQGKIDSKRKHDLLTARYQDAPRRGPGAAGGAPGAKDAEFVTDLEQYEAEQTHKAQLRAGALDREVVDQGAEYDYVFDESVQIQFALDMEDRIEGEGTVDPKDAALQAQIDEAQKRAQTIDETRKSLPVYQWREPFLAAVAQYQVLVIEGETGSGKTTQLPQYLYEAGYCADGKKIGCTQPRRVAAMSVAARVADEVGCRVGAEVGYSIRFEDCTSDKTRIKYMTDGMLLREFLTEPDLAGYSCMIIDEAHERTLSTDILLGLVKDIARFRPDFRLLIASATLNATKFSEYFDDAPVFRIPGRRYPVDILYTPQPEANYLHAAVTTVFQIHTTQPRGDILVFLTGQDEIEAAQESLEETARALGNKVAELMICPIYANLPTEMQAKIFEPTPDGARKVVLATNIAETSITIDGVVYVIDPGFVKQNAYNPRNGMESLVVTPCSRAAAGQRAGRAGRVGPGKCFRLYTKHAFMHELEQDTVPEIQRTNLGTVVLMLKSLGINDLIGFDFLDPPPGDTLVRALDSLYALGAFNDRGELTKMGRRMAEFPMDPALSKAILASEKYNCTEEVLTIVSMLSESGSLFYRPKQKKLEADTARQNFVKPGGDHFMLLNVWGQWQDSGFSVSWTYEHFIQVKSLTRVRDIRDQLVQLCERVEVFVEPNPNASDIVPIQKAICAGYFQNSGRLNRSGDAYRTVKTNQTVHIHPSSSMFQHQPPPKLVLWFELVMTSREYARQVMEIKPEWLIEVAPHYFQPADLESLGGTKKGQVNAKAQGAAQLPRQSQA</sequence>
<dbReference type="PANTHER" id="PTHR18934:SF83">
    <property type="entry name" value="PRE-MRNA-SPLICING FACTOR ATP-DEPENDENT RNA HELICASE DHX16"/>
    <property type="match status" value="1"/>
</dbReference>
<dbReference type="SUPFAM" id="SSF52540">
    <property type="entry name" value="P-loop containing nucleoside triphosphate hydrolases"/>
    <property type="match status" value="1"/>
</dbReference>
<comment type="subcellular location">
    <subcellularLocation>
        <location evidence="1">Nucleus</location>
    </subcellularLocation>
</comment>
<evidence type="ECO:0000256" key="2">
    <source>
        <dbReference type="ARBA" id="ARBA00012552"/>
    </source>
</evidence>
<dbReference type="Gene3D" id="3.40.50.300">
    <property type="entry name" value="P-loop containing nucleotide triphosphate hydrolases"/>
    <property type="match status" value="2"/>
</dbReference>
<dbReference type="PROSITE" id="PS51192">
    <property type="entry name" value="HELICASE_ATP_BIND_1"/>
    <property type="match status" value="1"/>
</dbReference>
<comment type="caution">
    <text evidence="15">The sequence shown here is derived from an EMBL/GenBank/DDBJ whole genome shotgun (WGS) entry which is preliminary data.</text>
</comment>
<accession>A0AAV5GTS4</accession>
<dbReference type="SMART" id="SM00847">
    <property type="entry name" value="HA2"/>
    <property type="match status" value="1"/>
</dbReference>
<dbReference type="Pfam" id="PF04408">
    <property type="entry name" value="WHD_HA2"/>
    <property type="match status" value="1"/>
</dbReference>
<evidence type="ECO:0000259" key="14">
    <source>
        <dbReference type="PROSITE" id="PS51194"/>
    </source>
</evidence>
<dbReference type="GO" id="GO:0003723">
    <property type="term" value="F:RNA binding"/>
    <property type="evidence" value="ECO:0007669"/>
    <property type="project" value="TreeGrafter"/>
</dbReference>
<dbReference type="Proteomes" id="UP001342314">
    <property type="component" value="Unassembled WGS sequence"/>
</dbReference>
<evidence type="ECO:0000259" key="13">
    <source>
        <dbReference type="PROSITE" id="PS51192"/>
    </source>
</evidence>
<dbReference type="Pfam" id="PF07717">
    <property type="entry name" value="OB_NTP_bind"/>
    <property type="match status" value="1"/>
</dbReference>
<feature type="compositionally biased region" description="Basic and acidic residues" evidence="12">
    <location>
        <begin position="73"/>
        <end position="89"/>
    </location>
</feature>
<evidence type="ECO:0000256" key="1">
    <source>
        <dbReference type="ARBA" id="ARBA00004123"/>
    </source>
</evidence>
<feature type="region of interest" description="Disordered" evidence="12">
    <location>
        <begin position="1095"/>
        <end position="1117"/>
    </location>
</feature>
<comment type="catalytic activity">
    <reaction evidence="10">
        <text>ATP + H2O = ADP + phosphate + H(+)</text>
        <dbReference type="Rhea" id="RHEA:13065"/>
        <dbReference type="ChEBI" id="CHEBI:15377"/>
        <dbReference type="ChEBI" id="CHEBI:15378"/>
        <dbReference type="ChEBI" id="CHEBI:30616"/>
        <dbReference type="ChEBI" id="CHEBI:43474"/>
        <dbReference type="ChEBI" id="CHEBI:456216"/>
        <dbReference type="EC" id="3.6.4.13"/>
    </reaction>
</comment>
<dbReference type="GO" id="GO:0071006">
    <property type="term" value="C:U2-type catalytic step 1 spliceosome"/>
    <property type="evidence" value="ECO:0007669"/>
    <property type="project" value="UniProtKB-ARBA"/>
</dbReference>
<dbReference type="CDD" id="cd18791">
    <property type="entry name" value="SF2_C_RHA"/>
    <property type="match status" value="1"/>
</dbReference>
<dbReference type="GO" id="GO:0071013">
    <property type="term" value="C:catalytic step 2 spliceosome"/>
    <property type="evidence" value="ECO:0007669"/>
    <property type="project" value="TreeGrafter"/>
</dbReference>
<dbReference type="InterPro" id="IPR014001">
    <property type="entry name" value="Helicase_ATP-bd"/>
</dbReference>
<keyword evidence="5" id="KW-0378">Hydrolase</keyword>
<gene>
    <name evidence="15" type="ORF">Rhopal_006397-T1</name>
</gene>
<dbReference type="GO" id="GO:0016787">
    <property type="term" value="F:hydrolase activity"/>
    <property type="evidence" value="ECO:0007669"/>
    <property type="project" value="UniProtKB-KW"/>
</dbReference>
<evidence type="ECO:0000256" key="7">
    <source>
        <dbReference type="ARBA" id="ARBA00022840"/>
    </source>
</evidence>
<dbReference type="InterPro" id="IPR002464">
    <property type="entry name" value="DNA/RNA_helicase_DEAH_CS"/>
</dbReference>
<keyword evidence="8" id="KW-0508">mRNA splicing</keyword>
<dbReference type="EC" id="3.6.4.13" evidence="2"/>
<feature type="domain" description="Helicase C-terminal" evidence="14">
    <location>
        <begin position="661"/>
        <end position="834"/>
    </location>
</feature>
<evidence type="ECO:0000313" key="15">
    <source>
        <dbReference type="EMBL" id="GJN93344.1"/>
    </source>
</evidence>
<dbReference type="SMART" id="SM00490">
    <property type="entry name" value="HELICc"/>
    <property type="match status" value="1"/>
</dbReference>
<protein>
    <recommendedName>
        <fullName evidence="2">RNA helicase</fullName>
        <ecNumber evidence="2">3.6.4.13</ecNumber>
    </recommendedName>
</protein>
<dbReference type="GO" id="GO:0006397">
    <property type="term" value="P:mRNA processing"/>
    <property type="evidence" value="ECO:0007669"/>
    <property type="project" value="UniProtKB-KW"/>
</dbReference>
<evidence type="ECO:0000256" key="9">
    <source>
        <dbReference type="ARBA" id="ARBA00023242"/>
    </source>
</evidence>
<organism evidence="15 16">
    <name type="scientific">Rhodotorula paludigena</name>
    <dbReference type="NCBI Taxonomy" id="86838"/>
    <lineage>
        <taxon>Eukaryota</taxon>
        <taxon>Fungi</taxon>
        <taxon>Dikarya</taxon>
        <taxon>Basidiomycota</taxon>
        <taxon>Pucciniomycotina</taxon>
        <taxon>Microbotryomycetes</taxon>
        <taxon>Sporidiobolales</taxon>
        <taxon>Sporidiobolaceae</taxon>
        <taxon>Rhodotorula</taxon>
    </lineage>
</organism>
<dbReference type="SMART" id="SM00487">
    <property type="entry name" value="DEXDc"/>
    <property type="match status" value="1"/>
</dbReference>
<evidence type="ECO:0000256" key="3">
    <source>
        <dbReference type="ARBA" id="ARBA00022664"/>
    </source>
</evidence>
<dbReference type="InterPro" id="IPR001650">
    <property type="entry name" value="Helicase_C-like"/>
</dbReference>
<feature type="coiled-coil region" evidence="11">
    <location>
        <begin position="270"/>
        <end position="317"/>
    </location>
</feature>
<evidence type="ECO:0000256" key="8">
    <source>
        <dbReference type="ARBA" id="ARBA00023187"/>
    </source>
</evidence>
<keyword evidence="3" id="KW-0507">mRNA processing</keyword>
<keyword evidence="9" id="KW-0539">Nucleus</keyword>
<feature type="compositionally biased region" description="Low complexity" evidence="12">
    <location>
        <begin position="105"/>
        <end position="115"/>
    </location>
</feature>
<feature type="compositionally biased region" description="Basic and acidic residues" evidence="12">
    <location>
        <begin position="199"/>
        <end position="234"/>
    </location>
</feature>
<feature type="domain" description="Helicase ATP-binding" evidence="13">
    <location>
        <begin position="472"/>
        <end position="636"/>
    </location>
</feature>
<keyword evidence="6" id="KW-0347">Helicase</keyword>
<dbReference type="EMBL" id="BQKY01000013">
    <property type="protein sequence ID" value="GJN93344.1"/>
    <property type="molecule type" value="Genomic_DNA"/>
</dbReference>
<evidence type="ECO:0000256" key="12">
    <source>
        <dbReference type="SAM" id="MobiDB-lite"/>
    </source>
</evidence>
<keyword evidence="16" id="KW-1185">Reference proteome</keyword>
<keyword evidence="4" id="KW-0547">Nucleotide-binding</keyword>
<keyword evidence="7" id="KW-0067">ATP-binding</keyword>
<feature type="region of interest" description="Disordered" evidence="12">
    <location>
        <begin position="62"/>
        <end position="255"/>
    </location>
</feature>
<proteinExistence type="predicted"/>
<dbReference type="FunFam" id="3.40.50.300:FF:000007">
    <property type="entry name" value="Pre-mRNA-splicing factor ATP-dependent RNA helicase"/>
    <property type="match status" value="1"/>
</dbReference>
<dbReference type="PROSITE" id="PS51194">
    <property type="entry name" value="HELICASE_CTER"/>
    <property type="match status" value="1"/>
</dbReference>